<organism evidence="1 2">
    <name type="scientific">Pseudoalteromonas fuliginea</name>
    <dbReference type="NCBI Taxonomy" id="1872678"/>
    <lineage>
        <taxon>Bacteria</taxon>
        <taxon>Pseudomonadati</taxon>
        <taxon>Pseudomonadota</taxon>
        <taxon>Gammaproteobacteria</taxon>
        <taxon>Alteromonadales</taxon>
        <taxon>Pseudoalteromonadaceae</taxon>
        <taxon>Pseudoalteromonas</taxon>
    </lineage>
</organism>
<name>A0AB73BLP3_9GAMM</name>
<reference evidence="1 2" key="1">
    <citation type="submission" date="2019-01" db="EMBL/GenBank/DDBJ databases">
        <title>Genome sequences of marine Pseudoalteromonas species.</title>
        <authorList>
            <person name="Boraston A.B."/>
            <person name="Hehemann J.-H."/>
            <person name="Vickers C.J."/>
            <person name="Salama-Alber O."/>
            <person name="Abe K."/>
            <person name="Hettle A.J."/>
        </authorList>
    </citation>
    <scope>NUCLEOTIDE SEQUENCE [LARGE SCALE GENOMIC DNA]</scope>
    <source>
        <strain evidence="1 2">PS42</strain>
    </source>
</reference>
<evidence type="ECO:0000313" key="1">
    <source>
        <dbReference type="EMBL" id="KAA1165466.1"/>
    </source>
</evidence>
<dbReference type="AlphaFoldDB" id="A0AB73BLP3"/>
<protein>
    <recommendedName>
        <fullName evidence="3">Holin of 3TMs, for gene-transfer release</fullName>
    </recommendedName>
</protein>
<dbReference type="Proteomes" id="UP000324162">
    <property type="component" value="Unassembled WGS sequence"/>
</dbReference>
<evidence type="ECO:0000313" key="2">
    <source>
        <dbReference type="Proteomes" id="UP000324162"/>
    </source>
</evidence>
<sequence>MANWFNLVAPVTKLVDDLFTSDEERQIVTNELKRIENTAQSKVLELEGKVVELQGQVLAAQSQIITAEANGESWLQRNWRPITMLTFLILICLDSFGVLAFRLSEQAWDLLQLGIGGYVIGRTVEKAAPGVKYALNNVIEKVRKPR</sequence>
<dbReference type="RefSeq" id="WP_149613294.1">
    <property type="nucleotide sequence ID" value="NZ_SEUK01000031.1"/>
</dbReference>
<proteinExistence type="predicted"/>
<comment type="caution">
    <text evidence="1">The sequence shown here is derived from an EMBL/GenBank/DDBJ whole genome shotgun (WGS) entry which is preliminary data.</text>
</comment>
<accession>A0AB73BLP3</accession>
<dbReference type="Pfam" id="PF11351">
    <property type="entry name" value="GTA_holin_3TM"/>
    <property type="match status" value="1"/>
</dbReference>
<evidence type="ECO:0008006" key="3">
    <source>
        <dbReference type="Google" id="ProtNLM"/>
    </source>
</evidence>
<gene>
    <name evidence="1" type="ORF">EU508_00605</name>
</gene>
<dbReference type="InterPro" id="IPR021497">
    <property type="entry name" value="GTA_holin_3TM"/>
</dbReference>
<dbReference type="EMBL" id="SEUK01000031">
    <property type="protein sequence ID" value="KAA1165466.1"/>
    <property type="molecule type" value="Genomic_DNA"/>
</dbReference>